<evidence type="ECO:0000256" key="2">
    <source>
        <dbReference type="SAM" id="SignalP"/>
    </source>
</evidence>
<dbReference type="InterPro" id="IPR000601">
    <property type="entry name" value="PKD_dom"/>
</dbReference>
<evidence type="ECO:0000256" key="1">
    <source>
        <dbReference type="SAM" id="MobiDB-lite"/>
    </source>
</evidence>
<evidence type="ECO:0000259" key="3">
    <source>
        <dbReference type="PROSITE" id="PS50093"/>
    </source>
</evidence>
<proteinExistence type="predicted"/>
<dbReference type="PROSITE" id="PS50093">
    <property type="entry name" value="PKD"/>
    <property type="match status" value="1"/>
</dbReference>
<dbReference type="CDD" id="cd00146">
    <property type="entry name" value="PKD"/>
    <property type="match status" value="1"/>
</dbReference>
<organism evidence="4 5">
    <name type="scientific">Candidatus Zambryskibacteria bacterium RIFCSPLOWO2_12_FULL_39_23</name>
    <dbReference type="NCBI Taxonomy" id="1802776"/>
    <lineage>
        <taxon>Bacteria</taxon>
        <taxon>Candidatus Zambryskiibacteriota</taxon>
    </lineage>
</organism>
<feature type="region of interest" description="Disordered" evidence="1">
    <location>
        <begin position="127"/>
        <end position="176"/>
    </location>
</feature>
<evidence type="ECO:0000313" key="4">
    <source>
        <dbReference type="EMBL" id="OHB12173.1"/>
    </source>
</evidence>
<comment type="caution">
    <text evidence="4">The sequence shown here is derived from an EMBL/GenBank/DDBJ whole genome shotgun (WGS) entry which is preliminary data.</text>
</comment>
<protein>
    <recommendedName>
        <fullName evidence="3">PKD domain-containing protein</fullName>
    </recommendedName>
</protein>
<dbReference type="InterPro" id="IPR035986">
    <property type="entry name" value="PKD_dom_sf"/>
</dbReference>
<dbReference type="AlphaFoldDB" id="A0A1G2US04"/>
<dbReference type="InterPro" id="IPR022409">
    <property type="entry name" value="PKD/Chitinase_dom"/>
</dbReference>
<dbReference type="SMART" id="SM00089">
    <property type="entry name" value="PKD"/>
    <property type="match status" value="1"/>
</dbReference>
<feature type="domain" description="PKD" evidence="3">
    <location>
        <begin position="214"/>
        <end position="269"/>
    </location>
</feature>
<feature type="chain" id="PRO_5009584771" description="PKD domain-containing protein" evidence="2">
    <location>
        <begin position="21"/>
        <end position="436"/>
    </location>
</feature>
<dbReference type="Gene3D" id="2.60.40.10">
    <property type="entry name" value="Immunoglobulins"/>
    <property type="match status" value="1"/>
</dbReference>
<dbReference type="SUPFAM" id="SSF74853">
    <property type="entry name" value="Lamin A/C globular tail domain"/>
    <property type="match status" value="1"/>
</dbReference>
<feature type="signal peptide" evidence="2">
    <location>
        <begin position="1"/>
        <end position="20"/>
    </location>
</feature>
<dbReference type="Proteomes" id="UP000176558">
    <property type="component" value="Unassembled WGS sequence"/>
</dbReference>
<keyword evidence="2" id="KW-0732">Signal</keyword>
<gene>
    <name evidence="4" type="ORF">A3G99_00875</name>
</gene>
<name>A0A1G2US04_9BACT</name>
<reference evidence="4 5" key="1">
    <citation type="journal article" date="2016" name="Nat. Commun.">
        <title>Thousands of microbial genomes shed light on interconnected biogeochemical processes in an aquifer system.</title>
        <authorList>
            <person name="Anantharaman K."/>
            <person name="Brown C.T."/>
            <person name="Hug L.A."/>
            <person name="Sharon I."/>
            <person name="Castelle C.J."/>
            <person name="Probst A.J."/>
            <person name="Thomas B.C."/>
            <person name="Singh A."/>
            <person name="Wilkins M.J."/>
            <person name="Karaoz U."/>
            <person name="Brodie E.L."/>
            <person name="Williams K.H."/>
            <person name="Hubbard S.S."/>
            <person name="Banfield J.F."/>
        </authorList>
    </citation>
    <scope>NUCLEOTIDE SEQUENCE [LARGE SCALE GENOMIC DNA]</scope>
</reference>
<dbReference type="EMBL" id="MHWT01000021">
    <property type="protein sequence ID" value="OHB12173.1"/>
    <property type="molecule type" value="Genomic_DNA"/>
</dbReference>
<dbReference type="InterPro" id="IPR013783">
    <property type="entry name" value="Ig-like_fold"/>
</dbReference>
<dbReference type="SUPFAM" id="SSF49299">
    <property type="entry name" value="PKD domain"/>
    <property type="match status" value="1"/>
</dbReference>
<accession>A0A1G2US04</accession>
<dbReference type="InterPro" id="IPR036415">
    <property type="entry name" value="Lamin_tail_dom_sf"/>
</dbReference>
<sequence>MKRLISVPITFFLMASTASAQVSQFVFITEPQTVSIGVSSETITIQSQNSQGVSENITETHDLVFTSISPTGQFFNTSGNPVSTTMSKNTANKNFLYQDSTVGTYTLTITATGRTSLQSFSASQQITIGGESSSSSNSTTTNEQTSTETTTDQSSSSQTNTANSAHSSPAPLSSTENKIEFEVSAGRDRLTAVGNPVIFIASPTKLQNLSEQAITYKWSFGDGTTLLGKTVTHNYRHAGNYAIVLNAYGSDKQAVSRINVKVILPLISLQRVSDGIEIENKSGSEINLGGWSLANNNKSFIIPEDTLVSTGTRVVFADETTGINSADITLSNPIKKIITTTLPEINLGEIQAKINEVKVALNNISPALQGDNTKIASVQKVEVVTKQLEQEEQEKSEILEKDSNQLANVIEVFEAPERQGFLSSIFSFVKRLFVGK</sequence>
<evidence type="ECO:0000313" key="5">
    <source>
        <dbReference type="Proteomes" id="UP000176558"/>
    </source>
</evidence>
<feature type="compositionally biased region" description="Low complexity" evidence="1">
    <location>
        <begin position="131"/>
        <end position="168"/>
    </location>
</feature>
<dbReference type="Pfam" id="PF18911">
    <property type="entry name" value="PKD_4"/>
    <property type="match status" value="1"/>
</dbReference>